<evidence type="ECO:0000313" key="2">
    <source>
        <dbReference type="EMBL" id="MVT26738.1"/>
    </source>
</evidence>
<dbReference type="AlphaFoldDB" id="A0A7K1UJS0"/>
<protein>
    <submittedName>
        <fullName evidence="2">DUF4143 domain-containing protein</fullName>
    </submittedName>
</protein>
<name>A0A7K1UJS0_9MICC</name>
<dbReference type="Pfam" id="PF13635">
    <property type="entry name" value="DUF4143"/>
    <property type="match status" value="1"/>
</dbReference>
<proteinExistence type="predicted"/>
<dbReference type="Proteomes" id="UP000460157">
    <property type="component" value="Unassembled WGS sequence"/>
</dbReference>
<gene>
    <name evidence="2" type="ORF">GNZ21_10265</name>
</gene>
<organism evidence="2 3">
    <name type="scientific">Nesterenkonia alkaliphila</name>
    <dbReference type="NCBI Taxonomy" id="1463631"/>
    <lineage>
        <taxon>Bacteria</taxon>
        <taxon>Bacillati</taxon>
        <taxon>Actinomycetota</taxon>
        <taxon>Actinomycetes</taxon>
        <taxon>Micrococcales</taxon>
        <taxon>Micrococcaceae</taxon>
        <taxon>Nesterenkonia</taxon>
    </lineage>
</organism>
<accession>A0A7K1UJS0</accession>
<comment type="caution">
    <text evidence="2">The sequence shown here is derived from an EMBL/GenBank/DDBJ whole genome shotgun (WGS) entry which is preliminary data.</text>
</comment>
<evidence type="ECO:0000259" key="1">
    <source>
        <dbReference type="Pfam" id="PF13635"/>
    </source>
</evidence>
<reference evidence="2 3" key="1">
    <citation type="submission" date="2019-12" db="EMBL/GenBank/DDBJ databases">
        <title>Nesterenkonia muleiensis sp. nov., a novel actinobacterium isolated from sap of Populus euphratica.</title>
        <authorList>
            <person name="Wang R."/>
        </authorList>
    </citation>
    <scope>NUCLEOTIDE SEQUENCE [LARGE SCALE GENOMIC DNA]</scope>
    <source>
        <strain evidence="2 3">F10</strain>
    </source>
</reference>
<keyword evidence="3" id="KW-1185">Reference proteome</keyword>
<dbReference type="PANTHER" id="PTHR43566">
    <property type="entry name" value="CONSERVED PROTEIN"/>
    <property type="match status" value="1"/>
</dbReference>
<dbReference type="EMBL" id="WRPM01000071">
    <property type="protein sequence ID" value="MVT26738.1"/>
    <property type="molecule type" value="Genomic_DNA"/>
</dbReference>
<feature type="domain" description="DUF4143" evidence="1">
    <location>
        <begin position="59"/>
        <end position="224"/>
    </location>
</feature>
<dbReference type="PANTHER" id="PTHR43566:SF2">
    <property type="entry name" value="DUF4143 DOMAIN-CONTAINING PROTEIN"/>
    <property type="match status" value="1"/>
</dbReference>
<sequence>MQTRQRNLCKEMQGALGGPSVEKYAQLIVRGGWPELVNDDVADPSDYLESYLDDIARTDLEAAELRVDPLRMEALIRALARNVSTEVSIARLAAEAEISGNGGGSVSYRSARKYLDALERVFVLEEQPAWSVHLRSKVRLRVHPKWHFIDPSLAAAALQTSPQALLEELTTFGFLFESLAIRDLRIYADVHRGRVFHYRDSSNLEIDAIIELRDGRWVACEVKLGGQKHIDRAADHLRQLSRKVSEQRQAQLQALVVLTGGEASYTRPDGVHVVSLGHLAP</sequence>
<dbReference type="InterPro" id="IPR025420">
    <property type="entry name" value="DUF4143"/>
</dbReference>
<evidence type="ECO:0000313" key="3">
    <source>
        <dbReference type="Proteomes" id="UP000460157"/>
    </source>
</evidence>